<accession>A0A2N4XXL0</accession>
<reference evidence="1 2" key="1">
    <citation type="submission" date="2017-06" db="EMBL/GenBank/DDBJ databases">
        <title>Metabolic interaction between xylem feeders and their symbionts.</title>
        <authorList>
            <person name="Chouaia B."/>
        </authorList>
    </citation>
    <scope>NUCLEOTIDE SEQUENCE [LARGE SCALE GENOMIC DNA]</scope>
    <source>
        <strain evidence="1 2">Gra</strain>
    </source>
</reference>
<name>A0A2N4XXL0_9GAMM</name>
<dbReference type="EMBL" id="NJPO01000008">
    <property type="protein sequence ID" value="PLK59368.1"/>
    <property type="molecule type" value="Genomic_DNA"/>
</dbReference>
<dbReference type="AlphaFoldDB" id="A0A2N4XXL0"/>
<gene>
    <name evidence="1" type="ORF">CEX73_00230</name>
</gene>
<organism evidence="1 2">
    <name type="scientific">Candidatus Palibaumannia cicadellinicola</name>
    <dbReference type="NCBI Taxonomy" id="186490"/>
    <lineage>
        <taxon>Bacteria</taxon>
        <taxon>Pseudomonadati</taxon>
        <taxon>Pseudomonadota</taxon>
        <taxon>Gammaproteobacteria</taxon>
        <taxon>Candidatus Palibaumannia</taxon>
    </lineage>
</organism>
<dbReference type="Proteomes" id="UP000234253">
    <property type="component" value="Unassembled WGS sequence"/>
</dbReference>
<proteinExistence type="predicted"/>
<sequence length="81" mass="9367">MIIWVQAQVFMPNKNYYPIDVNVYRILFDNPLTADFLYQKMRQQAAQQLVHKLLSVHTDGKANHALANTLLPQRMVVSAKP</sequence>
<protein>
    <submittedName>
        <fullName evidence="1">Uncharacterized protein</fullName>
    </submittedName>
</protein>
<evidence type="ECO:0000313" key="1">
    <source>
        <dbReference type="EMBL" id="PLK59368.1"/>
    </source>
</evidence>
<comment type="caution">
    <text evidence="1">The sequence shown here is derived from an EMBL/GenBank/DDBJ whole genome shotgun (WGS) entry which is preliminary data.</text>
</comment>
<dbReference type="Gene3D" id="3.30.160.150">
    <property type="entry name" value="Lipoprotein like domain"/>
    <property type="match status" value="1"/>
</dbReference>
<evidence type="ECO:0000313" key="2">
    <source>
        <dbReference type="Proteomes" id="UP000234253"/>
    </source>
</evidence>